<protein>
    <submittedName>
        <fullName evidence="2">Uncharacterized protein</fullName>
    </submittedName>
</protein>
<sequence>MVNHRRKLQKTLGFGFRNFLLPPAAILDSLFDNGVPSGHDHLHENYTQHGQTEQDQSQADIRNKVLAALKPNSLHDQTKQGQSQASTKSDTNKTATIHAVTSGHDHQYKDVNTHHVQGKSQADTHNKVLAALNPNPMYPCEVAPPNHPKSTIGHDQTEQGQSQAITKINSNTTAGVMTSGDDHQYEDVDKHHDQTGQGQSQAITESLDTRNESYGAGPTVSQPNPLYKFGSSESQPGSLYKFEDQHQADTNPLDNVPPRLSTPREDDIYVKPDDALSTRPASLYEMTPNNICDNDMLYCQPPANT</sequence>
<feature type="region of interest" description="Disordered" evidence="1">
    <location>
        <begin position="142"/>
        <end position="238"/>
    </location>
</feature>
<dbReference type="AlphaFoldDB" id="C3ZL02"/>
<proteinExistence type="predicted"/>
<gene>
    <name evidence="2" type="ORF">BRAFLDRAFT_89474</name>
</gene>
<dbReference type="InParanoid" id="C3ZL02"/>
<feature type="compositionally biased region" description="Basic and acidic residues" evidence="1">
    <location>
        <begin position="180"/>
        <end position="194"/>
    </location>
</feature>
<reference evidence="2" key="1">
    <citation type="journal article" date="2008" name="Nature">
        <title>The amphioxus genome and the evolution of the chordate karyotype.</title>
        <authorList>
            <consortium name="US DOE Joint Genome Institute (JGI-PGF)"/>
            <person name="Putnam N.H."/>
            <person name="Butts T."/>
            <person name="Ferrier D.E.K."/>
            <person name="Furlong R.F."/>
            <person name="Hellsten U."/>
            <person name="Kawashima T."/>
            <person name="Robinson-Rechavi M."/>
            <person name="Shoguchi E."/>
            <person name="Terry A."/>
            <person name="Yu J.-K."/>
            <person name="Benito-Gutierrez E.L."/>
            <person name="Dubchak I."/>
            <person name="Garcia-Fernandez J."/>
            <person name="Gibson-Brown J.J."/>
            <person name="Grigoriev I.V."/>
            <person name="Horton A.C."/>
            <person name="de Jong P.J."/>
            <person name="Jurka J."/>
            <person name="Kapitonov V.V."/>
            <person name="Kohara Y."/>
            <person name="Kuroki Y."/>
            <person name="Lindquist E."/>
            <person name="Lucas S."/>
            <person name="Osoegawa K."/>
            <person name="Pennacchio L.A."/>
            <person name="Salamov A.A."/>
            <person name="Satou Y."/>
            <person name="Sauka-Spengler T."/>
            <person name="Schmutz J."/>
            <person name="Shin-I T."/>
            <person name="Toyoda A."/>
            <person name="Bronner-Fraser M."/>
            <person name="Fujiyama A."/>
            <person name="Holland L.Z."/>
            <person name="Holland P.W.H."/>
            <person name="Satoh N."/>
            <person name="Rokhsar D.S."/>
        </authorList>
    </citation>
    <scope>NUCLEOTIDE SEQUENCE [LARGE SCALE GENOMIC DNA]</scope>
    <source>
        <strain evidence="2">S238N-H82</strain>
        <tissue evidence="2">Testes</tissue>
    </source>
</reference>
<feature type="compositionally biased region" description="Polar residues" evidence="1">
    <location>
        <begin position="158"/>
        <end position="176"/>
    </location>
</feature>
<dbReference type="EMBL" id="GG666640">
    <property type="protein sequence ID" value="EEN46684.1"/>
    <property type="molecule type" value="Genomic_DNA"/>
</dbReference>
<feature type="compositionally biased region" description="Polar residues" evidence="1">
    <location>
        <begin position="79"/>
        <end position="93"/>
    </location>
</feature>
<feature type="region of interest" description="Disordered" evidence="1">
    <location>
        <begin position="39"/>
        <end position="58"/>
    </location>
</feature>
<organism>
    <name type="scientific">Branchiostoma floridae</name>
    <name type="common">Florida lancelet</name>
    <name type="synonym">Amphioxus</name>
    <dbReference type="NCBI Taxonomy" id="7739"/>
    <lineage>
        <taxon>Eukaryota</taxon>
        <taxon>Metazoa</taxon>
        <taxon>Chordata</taxon>
        <taxon>Cephalochordata</taxon>
        <taxon>Leptocardii</taxon>
        <taxon>Amphioxiformes</taxon>
        <taxon>Branchiostomatidae</taxon>
        <taxon>Branchiostoma</taxon>
    </lineage>
</organism>
<feature type="compositionally biased region" description="Polar residues" evidence="1">
    <location>
        <begin position="47"/>
        <end position="58"/>
    </location>
</feature>
<evidence type="ECO:0000256" key="1">
    <source>
        <dbReference type="SAM" id="MobiDB-lite"/>
    </source>
</evidence>
<evidence type="ECO:0000313" key="2">
    <source>
        <dbReference type="EMBL" id="EEN46684.1"/>
    </source>
</evidence>
<feature type="compositionally biased region" description="Polar residues" evidence="1">
    <location>
        <begin position="195"/>
        <end position="206"/>
    </location>
</feature>
<name>C3ZL02_BRAFL</name>
<accession>C3ZL02</accession>
<feature type="region of interest" description="Disordered" evidence="1">
    <location>
        <begin position="71"/>
        <end position="93"/>
    </location>
</feature>